<dbReference type="Pfam" id="PF13692">
    <property type="entry name" value="Glyco_trans_1_4"/>
    <property type="match status" value="1"/>
</dbReference>
<gene>
    <name evidence="2" type="ORF">AMSG_02299</name>
</gene>
<feature type="chain" id="PRO_5012045617" evidence="1">
    <location>
        <begin position="16"/>
        <end position="425"/>
    </location>
</feature>
<dbReference type="GeneID" id="25561985"/>
<dbReference type="Proteomes" id="UP000054408">
    <property type="component" value="Unassembled WGS sequence"/>
</dbReference>
<reference evidence="2 3" key="1">
    <citation type="submission" date="2010-05" db="EMBL/GenBank/DDBJ databases">
        <title>The Genome Sequence of Thecamonas trahens ATCC 50062.</title>
        <authorList>
            <consortium name="The Broad Institute Genome Sequencing Platform"/>
            <person name="Russ C."/>
            <person name="Cuomo C."/>
            <person name="Shea T."/>
            <person name="Young S.K."/>
            <person name="Zeng Q."/>
            <person name="Koehrsen M."/>
            <person name="Haas B."/>
            <person name="Borodovsky M."/>
            <person name="Guigo R."/>
            <person name="Alvarado L."/>
            <person name="Berlin A."/>
            <person name="Bochicchio J."/>
            <person name="Borenstein D."/>
            <person name="Chapman S."/>
            <person name="Chen Z."/>
            <person name="Freedman E."/>
            <person name="Gellesch M."/>
            <person name="Goldberg J."/>
            <person name="Griggs A."/>
            <person name="Gujja S."/>
            <person name="Heilman E."/>
            <person name="Heiman D."/>
            <person name="Hepburn T."/>
            <person name="Howarth C."/>
            <person name="Jen D."/>
            <person name="Larson L."/>
            <person name="Mehta T."/>
            <person name="Park D."/>
            <person name="Pearson M."/>
            <person name="Roberts A."/>
            <person name="Saif S."/>
            <person name="Shenoy N."/>
            <person name="Sisk P."/>
            <person name="Stolte C."/>
            <person name="Sykes S."/>
            <person name="Thomson T."/>
            <person name="Walk T."/>
            <person name="White J."/>
            <person name="Yandava C."/>
            <person name="Burger G."/>
            <person name="Gray M.W."/>
            <person name="Holland P.W.H."/>
            <person name="King N."/>
            <person name="Lang F.B.F."/>
            <person name="Roger A.J."/>
            <person name="Ruiz-Trillo I."/>
            <person name="Lander E."/>
            <person name="Nusbaum C."/>
        </authorList>
    </citation>
    <scope>NUCLEOTIDE SEQUENCE [LARGE SCALE GENOMIC DNA]</scope>
    <source>
        <strain evidence="2 3">ATCC 50062</strain>
    </source>
</reference>
<sequence>MHILLIATIAVIVLGAPLQAAGGKPSPAGGKPSPAGGKPGQAATLLWSAPVFSGGGYASESLNYLLGLAPYAAARDVAVAVEQHGDMYDRSYVAGLPSPQAAALQGWARTGAGLRGGRNSAPIINVCHSEPGAWSVTARGALFSTSRCPRHGAAYTIGRTMFETDSLPDGWAERCNAMNEVWVPTAFHARIFADAGVDSAKIHVVPESVDTATFDPDATDLVPLALDGPPDAFNFVSVFKWEDRKGWRLLLDAYFAAFASAPQGSVALYIVTRAFHSSSDFDTAIAAHAADRGLDMATLPPVFVLSGIPQTHMPAMYAAMDAFVLPSRGEGWGRPHTEAMAMRLPVIATAWSGPTEFMTNALVDLLRTVHTSLAENAARGARARADMVANFSNDAIGKLLADHLDRILSNLAERAVSPESGHDEL</sequence>
<evidence type="ECO:0000313" key="3">
    <source>
        <dbReference type="Proteomes" id="UP000054408"/>
    </source>
</evidence>
<accession>A0A0L0DVI7</accession>
<name>A0A0L0DVI7_THETB</name>
<evidence type="ECO:0000313" key="2">
    <source>
        <dbReference type="EMBL" id="KNC56329.1"/>
    </source>
</evidence>
<protein>
    <submittedName>
        <fullName evidence="2">Glycosyltransferase family 4 protein</fullName>
    </submittedName>
</protein>
<dbReference type="SUPFAM" id="SSF53756">
    <property type="entry name" value="UDP-Glycosyltransferase/glycogen phosphorylase"/>
    <property type="match status" value="1"/>
</dbReference>
<keyword evidence="1" id="KW-0732">Signal</keyword>
<organism evidence="2 3">
    <name type="scientific">Thecamonas trahens ATCC 50062</name>
    <dbReference type="NCBI Taxonomy" id="461836"/>
    <lineage>
        <taxon>Eukaryota</taxon>
        <taxon>Apusozoa</taxon>
        <taxon>Apusomonadida</taxon>
        <taxon>Apusomonadidae</taxon>
        <taxon>Thecamonas</taxon>
    </lineage>
</organism>
<dbReference type="EMBL" id="GL349441">
    <property type="protein sequence ID" value="KNC56329.1"/>
    <property type="molecule type" value="Genomic_DNA"/>
</dbReference>
<dbReference type="AlphaFoldDB" id="A0A0L0DVI7"/>
<keyword evidence="3" id="KW-1185">Reference proteome</keyword>
<dbReference type="OrthoDB" id="2193793at2759"/>
<feature type="signal peptide" evidence="1">
    <location>
        <begin position="1"/>
        <end position="15"/>
    </location>
</feature>
<dbReference type="OMA" id="SVFKWEY"/>
<evidence type="ECO:0000256" key="1">
    <source>
        <dbReference type="SAM" id="SignalP"/>
    </source>
</evidence>
<dbReference type="STRING" id="461836.A0A0L0DVI7"/>
<dbReference type="eggNOG" id="ENOG502QQT3">
    <property type="taxonomic scope" value="Eukaryota"/>
</dbReference>
<dbReference type="Gene3D" id="3.40.50.2000">
    <property type="entry name" value="Glycogen Phosphorylase B"/>
    <property type="match status" value="1"/>
</dbReference>
<dbReference type="PANTHER" id="PTHR46656:SF3">
    <property type="entry name" value="PUTATIVE-RELATED"/>
    <property type="match status" value="1"/>
</dbReference>
<dbReference type="PANTHER" id="PTHR46656">
    <property type="entry name" value="PUTATIVE-RELATED"/>
    <property type="match status" value="1"/>
</dbReference>
<proteinExistence type="predicted"/>
<keyword evidence="2" id="KW-0808">Transferase</keyword>
<dbReference type="RefSeq" id="XP_013760846.1">
    <property type="nucleotide sequence ID" value="XM_013905392.1"/>
</dbReference>
<dbReference type="GO" id="GO:0016740">
    <property type="term" value="F:transferase activity"/>
    <property type="evidence" value="ECO:0007669"/>
    <property type="project" value="UniProtKB-KW"/>
</dbReference>